<dbReference type="AlphaFoldDB" id="A0AAD7REW7"/>
<protein>
    <submittedName>
        <fullName evidence="1">Uncharacterized protein</fullName>
    </submittedName>
</protein>
<gene>
    <name evidence="1" type="ORF">AAFF_G00233920</name>
</gene>
<keyword evidence="2" id="KW-1185">Reference proteome</keyword>
<name>A0AAD7REW7_9TELE</name>
<evidence type="ECO:0000313" key="1">
    <source>
        <dbReference type="EMBL" id="KAJ8378823.1"/>
    </source>
</evidence>
<dbReference type="EMBL" id="JAINUG010000309">
    <property type="protein sequence ID" value="KAJ8378823.1"/>
    <property type="molecule type" value="Genomic_DNA"/>
</dbReference>
<evidence type="ECO:0000313" key="2">
    <source>
        <dbReference type="Proteomes" id="UP001221898"/>
    </source>
</evidence>
<reference evidence="1" key="1">
    <citation type="journal article" date="2023" name="Science">
        <title>Genome structures resolve the early diversification of teleost fishes.</title>
        <authorList>
            <person name="Parey E."/>
            <person name="Louis A."/>
            <person name="Montfort J."/>
            <person name="Bouchez O."/>
            <person name="Roques C."/>
            <person name="Iampietro C."/>
            <person name="Lluch J."/>
            <person name="Castinel A."/>
            <person name="Donnadieu C."/>
            <person name="Desvignes T."/>
            <person name="Floi Bucao C."/>
            <person name="Jouanno E."/>
            <person name="Wen M."/>
            <person name="Mejri S."/>
            <person name="Dirks R."/>
            <person name="Jansen H."/>
            <person name="Henkel C."/>
            <person name="Chen W.J."/>
            <person name="Zahm M."/>
            <person name="Cabau C."/>
            <person name="Klopp C."/>
            <person name="Thompson A.W."/>
            <person name="Robinson-Rechavi M."/>
            <person name="Braasch I."/>
            <person name="Lecointre G."/>
            <person name="Bobe J."/>
            <person name="Postlethwait J.H."/>
            <person name="Berthelot C."/>
            <person name="Roest Crollius H."/>
            <person name="Guiguen Y."/>
        </authorList>
    </citation>
    <scope>NUCLEOTIDE SEQUENCE</scope>
    <source>
        <strain evidence="1">NC1722</strain>
    </source>
</reference>
<proteinExistence type="predicted"/>
<sequence>MCCFNRARLIRALGRPNPASILEREAPESPCGIPEEWAHILSRFAVVSARGIYPACDPELLMGNMRQAISLLTKPLGPDYRGI</sequence>
<comment type="caution">
    <text evidence="1">The sequence shown here is derived from an EMBL/GenBank/DDBJ whole genome shotgun (WGS) entry which is preliminary data.</text>
</comment>
<dbReference type="Proteomes" id="UP001221898">
    <property type="component" value="Unassembled WGS sequence"/>
</dbReference>
<organism evidence="1 2">
    <name type="scientific">Aldrovandia affinis</name>
    <dbReference type="NCBI Taxonomy" id="143900"/>
    <lineage>
        <taxon>Eukaryota</taxon>
        <taxon>Metazoa</taxon>
        <taxon>Chordata</taxon>
        <taxon>Craniata</taxon>
        <taxon>Vertebrata</taxon>
        <taxon>Euteleostomi</taxon>
        <taxon>Actinopterygii</taxon>
        <taxon>Neopterygii</taxon>
        <taxon>Teleostei</taxon>
        <taxon>Notacanthiformes</taxon>
        <taxon>Halosauridae</taxon>
        <taxon>Aldrovandia</taxon>
    </lineage>
</organism>
<accession>A0AAD7REW7</accession>